<name>A0A8S1QXF8_9CILI</name>
<evidence type="ECO:0000313" key="2">
    <source>
        <dbReference type="Proteomes" id="UP000692954"/>
    </source>
</evidence>
<dbReference type="AlphaFoldDB" id="A0A8S1QXF8"/>
<keyword evidence="2" id="KW-1185">Reference proteome</keyword>
<gene>
    <name evidence="1" type="ORF">PSON_ATCC_30995.1.T1260028</name>
</gene>
<organism evidence="1 2">
    <name type="scientific">Paramecium sonneborni</name>
    <dbReference type="NCBI Taxonomy" id="65129"/>
    <lineage>
        <taxon>Eukaryota</taxon>
        <taxon>Sar</taxon>
        <taxon>Alveolata</taxon>
        <taxon>Ciliophora</taxon>
        <taxon>Intramacronucleata</taxon>
        <taxon>Oligohymenophorea</taxon>
        <taxon>Peniculida</taxon>
        <taxon>Parameciidae</taxon>
        <taxon>Paramecium</taxon>
    </lineage>
</organism>
<evidence type="ECO:0000313" key="1">
    <source>
        <dbReference type="EMBL" id="CAD8120391.1"/>
    </source>
</evidence>
<comment type="caution">
    <text evidence="1">The sequence shown here is derived from an EMBL/GenBank/DDBJ whole genome shotgun (WGS) entry which is preliminary data.</text>
</comment>
<protein>
    <submittedName>
        <fullName evidence="1">Uncharacterized protein</fullName>
    </submittedName>
</protein>
<dbReference type="EMBL" id="CAJJDN010000126">
    <property type="protein sequence ID" value="CAD8120391.1"/>
    <property type="molecule type" value="Genomic_DNA"/>
</dbReference>
<proteinExistence type="predicted"/>
<accession>A0A8S1QXF8</accession>
<dbReference type="Proteomes" id="UP000692954">
    <property type="component" value="Unassembled WGS sequence"/>
</dbReference>
<reference evidence="1" key="1">
    <citation type="submission" date="2021-01" db="EMBL/GenBank/DDBJ databases">
        <authorList>
            <consortium name="Genoscope - CEA"/>
            <person name="William W."/>
        </authorList>
    </citation>
    <scope>NUCLEOTIDE SEQUENCE</scope>
</reference>
<sequence length="148" mass="17935">MIDLDDKLARYILLAVKKSNLDFGVVISNSDQNGGDNYWMLFQQKQDQIIRQFKSFLIWKWQRNKQLNLILRAYQSIICRFKKNLNSFQALTQLEIYKDKLFEHKINNITFDQFNKKLNRSIHLQQFVLLQQHVQIKQYLQNKVKQKI</sequence>